<keyword evidence="7" id="KW-1185">Reference proteome</keyword>
<dbReference type="Gene3D" id="1.25.10.10">
    <property type="entry name" value="Leucine-rich Repeat Variant"/>
    <property type="match status" value="1"/>
</dbReference>
<evidence type="ECO:0000313" key="7">
    <source>
        <dbReference type="Proteomes" id="UP001302349"/>
    </source>
</evidence>
<dbReference type="InterPro" id="IPR055557">
    <property type="entry name" value="DUF7133"/>
</dbReference>
<dbReference type="Proteomes" id="UP001302349">
    <property type="component" value="Chromosome"/>
</dbReference>
<accession>A0ABZ0IVP0</accession>
<dbReference type="InterPro" id="IPR009056">
    <property type="entry name" value="Cyt_c-like_dom"/>
</dbReference>
<dbReference type="InterPro" id="IPR011989">
    <property type="entry name" value="ARM-like"/>
</dbReference>
<dbReference type="SUPFAM" id="SSF46626">
    <property type="entry name" value="Cytochrome c"/>
    <property type="match status" value="1"/>
</dbReference>
<dbReference type="PROSITE" id="PS51257">
    <property type="entry name" value="PROKAR_LIPOPROTEIN"/>
    <property type="match status" value="1"/>
</dbReference>
<sequence>MTFKQTFVFSLVIVLSSCASQGDKEEDEQLAEKALASFDLYEGLQIELIASEPLVADPVAMEVDELGRTYVLEMHGYPLDLSGSGVIKQLLDTDTDGQFDEAVVFADGLKLPTGLMRWKNGLVVVDVPDVLYLEDTNGDGKADRKEVLLTGFAVTNPQHIANTPMYGLDNWIYVAHQGMVTPKVSVKEFSDEGSEVHYPANDKAPKLPIDANGRNVRFIPDFFQLEMLSGESQYGQTFDAWGHHFGTSNADHLFTEVIPARYLARNPNLVVADAMENIPDHGSAAEVFPITQNPANQLLTDVGVITSSCGVTWYQAGLIKGFENVTFVAEPVHNLVHADRVIAKGASFRASRLVENKEFLASTDAWFRPVQFYVGPDGALYMIDYYRQIVEHPEWMSEEVNNSGALYNGSNQGRIYRISPKGTAPMNWAGSIDIPAMTSDEIVTLLGSDNIWWRRNVQRLIVANEALVPNDVLIDYVASTERAVGFLHGLWALEGRGQLTAELIERGLRHKAAGVRENAIRLAEIHLTAWPTLAKTLVGMSGDSDARVRFQLLCTLGFVDTKEATEARNQLLRQDINDRWVQVAALSASYGKESELLSETISTLANSPSEGTAMFFSNCAAAMATSGNQKAISEMLKKVLSGTQDQSDAWWKSAVLRGIDGAVKNSGLRAGNAVAEMRLLKAQLNEKTPAEVRAASVRLLTHLPGIEASHLADVQEKALQLALNGGASPALRTDALLLLTKSANGAYIDKLSTLVSAQEPDDVQEGAINAIVAINNQAASQLIVKSWSSLTPDIRDHAMGHLLNSESGSHALLDAVDAGSIDQATIAWPRKVRLMNSYTDGIRKKARRLLATNNEAPGELVKKYQQALDVKGDRVAGAAVFKANCAVCHQEGGEGGSSFGPDLGTIRNRDASFILADIINPNRSIADGFETWELKTSKGEQLTGVIASETASSLSIKDPAGNLTTVNRNEIESLKASDVSAMPTGFENSISVEQMSDLIAYLKR</sequence>
<evidence type="ECO:0000259" key="5">
    <source>
        <dbReference type="PROSITE" id="PS51007"/>
    </source>
</evidence>
<dbReference type="PROSITE" id="PS51007">
    <property type="entry name" value="CYTC"/>
    <property type="match status" value="1"/>
</dbReference>
<reference evidence="6 7" key="1">
    <citation type="journal article" date="2023" name="Microbiol. Resour. Announc.">
        <title>Complete Genome Sequence of Imperialibacter roseus strain P4T.</title>
        <authorList>
            <person name="Tizabi D.R."/>
            <person name="Bachvaroff T."/>
            <person name="Hill R.T."/>
        </authorList>
    </citation>
    <scope>NUCLEOTIDE SEQUENCE [LARGE SCALE GENOMIC DNA]</scope>
    <source>
        <strain evidence="6 7">P4T</strain>
    </source>
</reference>
<dbReference type="RefSeq" id="WP_317491673.1">
    <property type="nucleotide sequence ID" value="NZ_CP136051.1"/>
</dbReference>
<dbReference type="InterPro" id="IPR013428">
    <property type="entry name" value="Membrane-bound_put_N"/>
</dbReference>
<name>A0ABZ0IVP0_9BACT</name>
<gene>
    <name evidence="6" type="ORF">RT717_10420</name>
</gene>
<feature type="domain" description="Cytochrome c" evidence="5">
    <location>
        <begin position="872"/>
        <end position="1004"/>
    </location>
</feature>
<dbReference type="EMBL" id="CP136051">
    <property type="protein sequence ID" value="WOK09049.1"/>
    <property type="molecule type" value="Genomic_DNA"/>
</dbReference>
<keyword evidence="1 4" id="KW-0349">Heme</keyword>
<dbReference type="PANTHER" id="PTHR33546:SF1">
    <property type="entry name" value="LARGE, MULTIFUNCTIONAL SECRETED PROTEIN"/>
    <property type="match status" value="1"/>
</dbReference>
<protein>
    <submittedName>
        <fullName evidence="6">C-type cytochrome</fullName>
    </submittedName>
</protein>
<dbReference type="NCBIfam" id="TIGR02603">
    <property type="entry name" value="CxxCH_TIGR02603"/>
    <property type="match status" value="1"/>
</dbReference>
<dbReference type="Pfam" id="PF23500">
    <property type="entry name" value="DUF7133"/>
    <property type="match status" value="1"/>
</dbReference>
<dbReference type="Pfam" id="PF00034">
    <property type="entry name" value="Cytochrom_C"/>
    <property type="match status" value="1"/>
</dbReference>
<evidence type="ECO:0000256" key="2">
    <source>
        <dbReference type="ARBA" id="ARBA00022723"/>
    </source>
</evidence>
<dbReference type="Gene3D" id="1.10.760.10">
    <property type="entry name" value="Cytochrome c-like domain"/>
    <property type="match status" value="1"/>
</dbReference>
<dbReference type="InterPro" id="IPR016024">
    <property type="entry name" value="ARM-type_fold"/>
</dbReference>
<evidence type="ECO:0000313" key="6">
    <source>
        <dbReference type="EMBL" id="WOK09049.1"/>
    </source>
</evidence>
<evidence type="ECO:0000256" key="3">
    <source>
        <dbReference type="ARBA" id="ARBA00023004"/>
    </source>
</evidence>
<dbReference type="NCBIfam" id="TIGR02604">
    <property type="entry name" value="Piru_Ver_Nterm"/>
    <property type="match status" value="1"/>
</dbReference>
<proteinExistence type="predicted"/>
<evidence type="ECO:0000256" key="1">
    <source>
        <dbReference type="ARBA" id="ARBA00022617"/>
    </source>
</evidence>
<dbReference type="SUPFAM" id="SSF48371">
    <property type="entry name" value="ARM repeat"/>
    <property type="match status" value="1"/>
</dbReference>
<dbReference type="PANTHER" id="PTHR33546">
    <property type="entry name" value="LARGE, MULTIFUNCTIONAL SECRETED PROTEIN-RELATED"/>
    <property type="match status" value="1"/>
</dbReference>
<dbReference type="InterPro" id="IPR013427">
    <property type="entry name" value="Haem-bd_dom_put"/>
</dbReference>
<keyword evidence="2 4" id="KW-0479">Metal-binding</keyword>
<dbReference type="InterPro" id="IPR036909">
    <property type="entry name" value="Cyt_c-like_dom_sf"/>
</dbReference>
<organism evidence="6 7">
    <name type="scientific">Imperialibacter roseus</name>
    <dbReference type="NCBI Taxonomy" id="1324217"/>
    <lineage>
        <taxon>Bacteria</taxon>
        <taxon>Pseudomonadati</taxon>
        <taxon>Bacteroidota</taxon>
        <taxon>Cytophagia</taxon>
        <taxon>Cytophagales</taxon>
        <taxon>Flammeovirgaceae</taxon>
        <taxon>Imperialibacter</taxon>
    </lineage>
</organism>
<keyword evidence="3 4" id="KW-0408">Iron</keyword>
<evidence type="ECO:0000256" key="4">
    <source>
        <dbReference type="PROSITE-ProRule" id="PRU00433"/>
    </source>
</evidence>